<evidence type="ECO:0000313" key="4">
    <source>
        <dbReference type="Ensembl" id="ENSCJAP00000094124.1"/>
    </source>
</evidence>
<dbReference type="Proteomes" id="UP000008225">
    <property type="component" value="Chromosome Y"/>
</dbReference>
<evidence type="ECO:0000313" key="5">
    <source>
        <dbReference type="Proteomes" id="UP000008225"/>
    </source>
</evidence>
<feature type="region of interest" description="Disordered" evidence="1">
    <location>
        <begin position="1"/>
        <end position="38"/>
    </location>
</feature>
<dbReference type="PANTHER" id="PTHR43684">
    <property type="match status" value="1"/>
</dbReference>
<reference evidence="2" key="1">
    <citation type="submission" date="2008-12" db="EMBL/GenBank/DDBJ databases">
        <title>The sequence of the marmoset Y chromosome.</title>
        <authorList>
            <person name="Hughes J.F."/>
            <person name="Skaletsky H."/>
            <person name="Cho T.-J."/>
            <person name="Warren W.C."/>
            <person name="Wilson R.K."/>
            <person name="Page D.C."/>
        </authorList>
    </citation>
    <scope>NUCLEOTIDE SEQUENCE</scope>
</reference>
<dbReference type="EMBL" id="GATT01000001">
    <property type="protein sequence ID" value="JAC06608.1"/>
    <property type="molecule type" value="Transcribed_RNA"/>
</dbReference>
<evidence type="ECO:0000313" key="2">
    <source>
        <dbReference type="EMBL" id="ACL51653.1"/>
    </source>
</evidence>
<sequence length="219" mass="24645">MAFKAAADKHIRISADPDTEQDGIENRTHTQPPVSQMSDSVTAAMATESDNKESIGVLMDPSTANGTTNRHTSVRRVKGGTKEIIDERKDQPSTKRMYFISLKESDNRYRDIAVKKDERFTHILLSTISTEKNALNTEVIKEIMNALERATVDDSKLVLFSAPGSVFRAGLDFGYIVKNLRNDRNRMSPEMVDIKSFVNVFIHFFKNLLSYLSTAQPLN</sequence>
<dbReference type="InterPro" id="IPR051053">
    <property type="entry name" value="ECH/Chromodomain_protein"/>
</dbReference>
<dbReference type="SUPFAM" id="SSF52096">
    <property type="entry name" value="ClpP/crotonase"/>
    <property type="match status" value="1"/>
</dbReference>
<dbReference type="EMBL" id="FJ526998">
    <property type="protein sequence ID" value="ACL51653.1"/>
    <property type="molecule type" value="mRNA"/>
</dbReference>
<dbReference type="InterPro" id="IPR029045">
    <property type="entry name" value="ClpP/crotonase-like_dom_sf"/>
</dbReference>
<dbReference type="PANTHER" id="PTHR43684:SF6">
    <property type="entry name" value="TESTIS-SPECIFIC CHROMODOMAIN PROTEIN Y 1-RELATED"/>
    <property type="match status" value="1"/>
</dbReference>
<organism evidence="2">
    <name type="scientific">Callithrix jacchus</name>
    <name type="common">White-tufted-ear marmoset</name>
    <name type="synonym">Simia Jacchus</name>
    <dbReference type="NCBI Taxonomy" id="9483"/>
    <lineage>
        <taxon>Eukaryota</taxon>
        <taxon>Metazoa</taxon>
        <taxon>Chordata</taxon>
        <taxon>Craniata</taxon>
        <taxon>Vertebrata</taxon>
        <taxon>Euteleostomi</taxon>
        <taxon>Mammalia</taxon>
        <taxon>Eutheria</taxon>
        <taxon>Euarchontoglires</taxon>
        <taxon>Primates</taxon>
        <taxon>Haplorrhini</taxon>
        <taxon>Platyrrhini</taxon>
        <taxon>Cebidae</taxon>
        <taxon>Callitrichinae</taxon>
        <taxon>Callithrix</taxon>
        <taxon>Callithrix</taxon>
    </lineage>
</organism>
<dbReference type="Ensembl" id="ENSCJAT00000121083.1">
    <property type="protein sequence ID" value="ENSCJAP00000094124.1"/>
    <property type="gene ID" value="ENSCJAG00000073149.1"/>
</dbReference>
<name>B8YDY7_CALJA</name>
<gene>
    <name evidence="2" type="primary">CDY</name>
    <name evidence="3" type="synonym">CDY1</name>
    <name evidence="4" type="synonym">LOC100402839</name>
</gene>
<evidence type="ECO:0000256" key="1">
    <source>
        <dbReference type="SAM" id="MobiDB-lite"/>
    </source>
</evidence>
<feature type="compositionally biased region" description="Polar residues" evidence="1">
    <location>
        <begin position="29"/>
        <end position="38"/>
    </location>
</feature>
<dbReference type="Gene3D" id="3.90.226.10">
    <property type="entry name" value="2-enoyl-CoA Hydratase, Chain A, domain 1"/>
    <property type="match status" value="1"/>
</dbReference>
<protein>
    <submittedName>
        <fullName evidence="3">CDY1</fullName>
    </submittedName>
    <submittedName>
        <fullName evidence="2">Truncated chromodomain protein Y-linked</fullName>
    </submittedName>
</protein>
<reference evidence="3" key="3">
    <citation type="journal article" date="2014" name="Nature">
        <title>Origins and functional evolution of Y chromosome gene repertoires across mammals.</title>
        <authorList>
            <person name="Cortez D."/>
            <person name="Marin R."/>
            <person name="Toledo-Flores D."/>
            <person name="Froidevaux L."/>
            <person name="Liechti A."/>
            <person name="Waters P.D."/>
            <person name="Grutzner F."/>
            <person name="Kaessmann H."/>
        </authorList>
    </citation>
    <scope>NUCLEOTIDE SEQUENCE</scope>
    <source>
        <tissue evidence="3">Brain</tissue>
    </source>
</reference>
<proteinExistence type="evidence at transcript level"/>
<feature type="compositionally biased region" description="Basic and acidic residues" evidence="1">
    <location>
        <begin position="1"/>
        <end position="15"/>
    </location>
</feature>
<dbReference type="GeneTree" id="ENSGT00940000155106"/>
<keyword evidence="5" id="KW-1185">Reference proteome</keyword>
<dbReference type="GO" id="GO:0003714">
    <property type="term" value="F:transcription corepressor activity"/>
    <property type="evidence" value="ECO:0007669"/>
    <property type="project" value="TreeGrafter"/>
</dbReference>
<accession>B8YDY7</accession>
<reference evidence="4 5" key="2">
    <citation type="submission" date="2009-03" db="EMBL/GenBank/DDBJ databases">
        <authorList>
            <person name="Warren W."/>
            <person name="Ye L."/>
            <person name="Minx P."/>
            <person name="Worley K."/>
            <person name="Gibbs R."/>
            <person name="Wilson R.K."/>
        </authorList>
    </citation>
    <scope>NUCLEOTIDE SEQUENCE [LARGE SCALE GENOMIC DNA]</scope>
</reference>
<evidence type="ECO:0000313" key="3">
    <source>
        <dbReference type="EMBL" id="JAC06608.1"/>
    </source>
</evidence>
<dbReference type="AlphaFoldDB" id="B8YDY7"/>
<dbReference type="GO" id="GO:0005634">
    <property type="term" value="C:nucleus"/>
    <property type="evidence" value="ECO:0007669"/>
    <property type="project" value="TreeGrafter"/>
</dbReference>
<reference evidence="4" key="4">
    <citation type="submission" date="2025-05" db="UniProtKB">
        <authorList>
            <consortium name="Ensembl"/>
        </authorList>
    </citation>
    <scope>IDENTIFICATION</scope>
</reference>